<dbReference type="AlphaFoldDB" id="A0AAT9GN00"/>
<name>A0AAT9GN00_9CREN</name>
<organism evidence="1">
    <name type="scientific">Sulfurisphaera javensis</name>
    <dbReference type="NCBI Taxonomy" id="2049879"/>
    <lineage>
        <taxon>Archaea</taxon>
        <taxon>Thermoproteota</taxon>
        <taxon>Thermoprotei</taxon>
        <taxon>Sulfolobales</taxon>
        <taxon>Sulfolobaceae</taxon>
        <taxon>Sulfurisphaera</taxon>
    </lineage>
</organism>
<protein>
    <submittedName>
        <fullName evidence="1">Uncharacterized protein</fullName>
    </submittedName>
</protein>
<proteinExistence type="predicted"/>
<accession>A0AAT9GN00</accession>
<dbReference type="InterPro" id="IPR010268">
    <property type="entry name" value="PaREP1"/>
</dbReference>
<dbReference type="Pfam" id="PF05942">
    <property type="entry name" value="PaREP1"/>
    <property type="match status" value="1"/>
</dbReference>
<sequence>MTLFKPSEKAYKVAKEIVKALAEKFNTSEYQQYLKEGRLYTYTLGNVAYNLSKTLGGWLNKGWITAYYLRI</sequence>
<dbReference type="EMBL" id="AP031322">
    <property type="protein sequence ID" value="BFH72098.1"/>
    <property type="molecule type" value="Genomic_DNA"/>
</dbReference>
<gene>
    <name evidence="1" type="ORF">SJAV_00420</name>
</gene>
<evidence type="ECO:0000313" key="1">
    <source>
        <dbReference type="EMBL" id="BFH72098.1"/>
    </source>
</evidence>
<dbReference type="Gene3D" id="1.20.120.330">
    <property type="entry name" value="Nucleotidyltransferases domain 2"/>
    <property type="match status" value="1"/>
</dbReference>
<reference evidence="1" key="1">
    <citation type="submission" date="2024-03" db="EMBL/GenBank/DDBJ databases">
        <title>Complete genome sequence of Sulfurisphaera javensis strain KD-1.</title>
        <authorList>
            <person name="Sakai H."/>
            <person name="Nur N."/>
            <person name="Suwanto A."/>
            <person name="Kurosawa N."/>
        </authorList>
    </citation>
    <scope>NUCLEOTIDE SEQUENCE</scope>
    <source>
        <strain evidence="1">KD-1</strain>
    </source>
</reference>
<dbReference type="KEGG" id="sjv:SJAV_00420"/>